<feature type="compositionally biased region" description="Polar residues" evidence="1">
    <location>
        <begin position="464"/>
        <end position="495"/>
    </location>
</feature>
<dbReference type="Gene3D" id="1.10.20.10">
    <property type="entry name" value="Histone, subunit A"/>
    <property type="match status" value="1"/>
</dbReference>
<reference evidence="2 3" key="1">
    <citation type="journal article" date="2020" name="ISME J.">
        <title>Uncovering the hidden diversity of litter-decomposition mechanisms in mushroom-forming fungi.</title>
        <authorList>
            <person name="Floudas D."/>
            <person name="Bentzer J."/>
            <person name="Ahren D."/>
            <person name="Johansson T."/>
            <person name="Persson P."/>
            <person name="Tunlid A."/>
        </authorList>
    </citation>
    <scope>NUCLEOTIDE SEQUENCE [LARGE SCALE GENOMIC DNA]</scope>
    <source>
        <strain evidence="2 3">CBS 175.51</strain>
    </source>
</reference>
<name>A0A8H5C344_9AGAR</name>
<gene>
    <name evidence="2" type="ORF">D9611_002684</name>
</gene>
<accession>A0A8H5C344</accession>
<feature type="compositionally biased region" description="Polar residues" evidence="1">
    <location>
        <begin position="440"/>
        <end position="455"/>
    </location>
</feature>
<comment type="caution">
    <text evidence="2">The sequence shown here is derived from an EMBL/GenBank/DDBJ whole genome shotgun (WGS) entry which is preliminary data.</text>
</comment>
<dbReference type="AlphaFoldDB" id="A0A8H5C344"/>
<feature type="region of interest" description="Disordered" evidence="1">
    <location>
        <begin position="222"/>
        <end position="330"/>
    </location>
</feature>
<proteinExistence type="predicted"/>
<protein>
    <submittedName>
        <fullName evidence="2">Uncharacterized protein</fullName>
    </submittedName>
</protein>
<feature type="compositionally biased region" description="Acidic residues" evidence="1">
    <location>
        <begin position="514"/>
        <end position="529"/>
    </location>
</feature>
<evidence type="ECO:0000256" key="1">
    <source>
        <dbReference type="SAM" id="MobiDB-lite"/>
    </source>
</evidence>
<dbReference type="Proteomes" id="UP000541558">
    <property type="component" value="Unassembled WGS sequence"/>
</dbReference>
<dbReference type="EMBL" id="JAACJK010000109">
    <property type="protein sequence ID" value="KAF5333097.1"/>
    <property type="molecule type" value="Genomic_DNA"/>
</dbReference>
<organism evidence="2 3">
    <name type="scientific">Ephemerocybe angulata</name>
    <dbReference type="NCBI Taxonomy" id="980116"/>
    <lineage>
        <taxon>Eukaryota</taxon>
        <taxon>Fungi</taxon>
        <taxon>Dikarya</taxon>
        <taxon>Basidiomycota</taxon>
        <taxon>Agaricomycotina</taxon>
        <taxon>Agaricomycetes</taxon>
        <taxon>Agaricomycetidae</taxon>
        <taxon>Agaricales</taxon>
        <taxon>Agaricineae</taxon>
        <taxon>Psathyrellaceae</taxon>
        <taxon>Ephemerocybe</taxon>
    </lineage>
</organism>
<feature type="compositionally biased region" description="Polar residues" evidence="1">
    <location>
        <begin position="415"/>
        <end position="432"/>
    </location>
</feature>
<feature type="compositionally biased region" description="Low complexity" evidence="1">
    <location>
        <begin position="702"/>
        <end position="722"/>
    </location>
</feature>
<feature type="compositionally biased region" description="Pro residues" evidence="1">
    <location>
        <begin position="654"/>
        <end position="671"/>
    </location>
</feature>
<feature type="region of interest" description="Disordered" evidence="1">
    <location>
        <begin position="847"/>
        <end position="877"/>
    </location>
</feature>
<feature type="compositionally biased region" description="Polar residues" evidence="1">
    <location>
        <begin position="259"/>
        <end position="285"/>
    </location>
</feature>
<dbReference type="GO" id="GO:0046982">
    <property type="term" value="F:protein heterodimerization activity"/>
    <property type="evidence" value="ECO:0007669"/>
    <property type="project" value="InterPro"/>
</dbReference>
<sequence length="994" mass="107180">MPGLVEANGPTYISSHSADVILSDIRPFKLKTDALLSINVLLDELLYIILSNSNSLVPDRLRASLLAILPTSLGKEALLEAEVELRAYWERTAASGVAPAVEDDTTTFHLQWTFELLRNKCEAYSTLNEADEDPVAESHINERFGRSGASSPKAALIAPAALYLTAILEAVCEHVLSNVGRVAARDSSRTSATVNDLFTALCEDASMYGSFRTMKVYDQIEQLSKAPRPSRRSKSFTRNERGSTSRTVSPQQDVAPHTMTGSLSRQSSEASSVGNGHMQNNPSRSSFEKSRALRMFSNGRTSEDNRSGHKKSASYSEPAKQASYEGEVESVEDPVMLQEFDDLMRSASTMKMSLTPDRLKTMEVYKQEKDQRRRPPALATRQDSEASSRPPPPPVPSSARQVESITEDDEEGSSPKMSTATRNRQGSFNTQPPALAPPNRSRSVSTSGAPVSSTARKPFRSPNAIPSSFPASLHSSVSNPNMARTRSLHSNSHDAGSNGAPARKRTKAKNLQDMDLDDIMNGSGDEEPEPTAPPPRAPGEQKRVPKVSSTTRELMDFLAEGPPEMAGSRPGQQFTDFMSDGPPKTPGASSVSFDKPKTNRLQRMISKLNIGNDSKAKNAPPESPVKSPGHYRTANGAHFSSIQPGALSPLANRPIPPRPPKPPQPVSPPSSPSQASLADNNGAKSPPLPSHRSPVPPDQYRVPAVPSHVSIPPSPSRSPTQPQLVPKSIMKETTPPRSIPHANLNGNGHVKPVHAKASVPDTHQVPPPQQVAHSRSLTRKPVPNEEAVIPTEKKGRSTPPQTQAQALPPVVSEADLLDMQRLFASATTADECRLIFDMFMTRSKVGLSQSKASEPKEPKVPYPSPSPSLIKQSPKVRNVSVSDGSLEDSLVEMLLGGGPSVLPSAPQPAQVHVQASQPAQPVQGAQLALPPSPPKARRLPRVPIPELNPNVHPAPAQQEKGKEKEKAEQENPAPITTWKNPSEFPTHAATLIPA</sequence>
<evidence type="ECO:0000313" key="3">
    <source>
        <dbReference type="Proteomes" id="UP000541558"/>
    </source>
</evidence>
<feature type="region of interest" description="Disordered" evidence="1">
    <location>
        <begin position="896"/>
        <end position="994"/>
    </location>
</feature>
<feature type="compositionally biased region" description="Basic and acidic residues" evidence="1">
    <location>
        <begin position="959"/>
        <end position="969"/>
    </location>
</feature>
<keyword evidence="3" id="KW-1185">Reference proteome</keyword>
<dbReference type="InterPro" id="IPR009072">
    <property type="entry name" value="Histone-fold"/>
</dbReference>
<feature type="compositionally biased region" description="Pro residues" evidence="1">
    <location>
        <begin position="686"/>
        <end position="697"/>
    </location>
</feature>
<evidence type="ECO:0000313" key="2">
    <source>
        <dbReference type="EMBL" id="KAF5333097.1"/>
    </source>
</evidence>
<feature type="region of interest" description="Disordered" evidence="1">
    <location>
        <begin position="366"/>
        <end position="806"/>
    </location>
</feature>
<dbReference type="OrthoDB" id="5382203at2759"/>